<reference evidence="3" key="2">
    <citation type="submission" date="2012-11" db="EMBL/GenBank/DDBJ databases">
        <authorList>
            <person name="Kuo A."/>
            <person name="Curtis B.A."/>
            <person name="Tanifuji G."/>
            <person name="Burki F."/>
            <person name="Gruber A."/>
            <person name="Irimia M."/>
            <person name="Maruyama S."/>
            <person name="Arias M.C."/>
            <person name="Ball S.G."/>
            <person name="Gile G.H."/>
            <person name="Hirakawa Y."/>
            <person name="Hopkins J.F."/>
            <person name="Rensing S.A."/>
            <person name="Schmutz J."/>
            <person name="Symeonidi A."/>
            <person name="Elias M."/>
            <person name="Eveleigh R.J."/>
            <person name="Herman E.K."/>
            <person name="Klute M.J."/>
            <person name="Nakayama T."/>
            <person name="Obornik M."/>
            <person name="Reyes-Prieto A."/>
            <person name="Armbrust E.V."/>
            <person name="Aves S.J."/>
            <person name="Beiko R.G."/>
            <person name="Coutinho P."/>
            <person name="Dacks J.B."/>
            <person name="Durnford D.G."/>
            <person name="Fast N.M."/>
            <person name="Green B.R."/>
            <person name="Grisdale C."/>
            <person name="Hempe F."/>
            <person name="Henrissat B."/>
            <person name="Hoppner M.P."/>
            <person name="Ishida K.-I."/>
            <person name="Kim E."/>
            <person name="Koreny L."/>
            <person name="Kroth P.G."/>
            <person name="Liu Y."/>
            <person name="Malik S.-B."/>
            <person name="Maier U.G."/>
            <person name="McRose D."/>
            <person name="Mock T."/>
            <person name="Neilson J.A."/>
            <person name="Onodera N.T."/>
            <person name="Poole A.M."/>
            <person name="Pritham E.J."/>
            <person name="Richards T.A."/>
            <person name="Rocap G."/>
            <person name="Roy S.W."/>
            <person name="Sarai C."/>
            <person name="Schaack S."/>
            <person name="Shirato S."/>
            <person name="Slamovits C.H."/>
            <person name="Spencer D.F."/>
            <person name="Suzuki S."/>
            <person name="Worden A.Z."/>
            <person name="Zauner S."/>
            <person name="Barry K."/>
            <person name="Bell C."/>
            <person name="Bharti A.K."/>
            <person name="Crow J.A."/>
            <person name="Grimwood J."/>
            <person name="Kramer R."/>
            <person name="Lindquist E."/>
            <person name="Lucas S."/>
            <person name="Salamov A."/>
            <person name="McFadden G.I."/>
            <person name="Lane C.E."/>
            <person name="Keeling P.J."/>
            <person name="Gray M.W."/>
            <person name="Grigoriev I.V."/>
            <person name="Archibald J.M."/>
        </authorList>
    </citation>
    <scope>NUCLEOTIDE SEQUENCE</scope>
    <source>
        <strain evidence="3">CCMP2712</strain>
    </source>
</reference>
<keyword evidence="3" id="KW-1185">Reference proteome</keyword>
<dbReference type="Proteomes" id="UP000011087">
    <property type="component" value="Unassembled WGS sequence"/>
</dbReference>
<name>L1J0L5_GUITC</name>
<dbReference type="PaxDb" id="55529-EKX42073"/>
<evidence type="ECO:0000313" key="2">
    <source>
        <dbReference type="EnsemblProtists" id="EKX42073"/>
    </source>
</evidence>
<evidence type="ECO:0000313" key="1">
    <source>
        <dbReference type="EMBL" id="EKX42073.1"/>
    </source>
</evidence>
<evidence type="ECO:0000313" key="3">
    <source>
        <dbReference type="Proteomes" id="UP000011087"/>
    </source>
</evidence>
<dbReference type="EnsemblProtists" id="EKX42073">
    <property type="protein sequence ID" value="EKX42073"/>
    <property type="gene ID" value="GUITHDRAFT_111925"/>
</dbReference>
<dbReference type="GeneID" id="17298698"/>
<reference evidence="1 3" key="1">
    <citation type="journal article" date="2012" name="Nature">
        <title>Algal genomes reveal evolutionary mosaicism and the fate of nucleomorphs.</title>
        <authorList>
            <consortium name="DOE Joint Genome Institute"/>
            <person name="Curtis B.A."/>
            <person name="Tanifuji G."/>
            <person name="Burki F."/>
            <person name="Gruber A."/>
            <person name="Irimia M."/>
            <person name="Maruyama S."/>
            <person name="Arias M.C."/>
            <person name="Ball S.G."/>
            <person name="Gile G.H."/>
            <person name="Hirakawa Y."/>
            <person name="Hopkins J.F."/>
            <person name="Kuo A."/>
            <person name="Rensing S.A."/>
            <person name="Schmutz J."/>
            <person name="Symeonidi A."/>
            <person name="Elias M."/>
            <person name="Eveleigh R.J."/>
            <person name="Herman E.K."/>
            <person name="Klute M.J."/>
            <person name="Nakayama T."/>
            <person name="Obornik M."/>
            <person name="Reyes-Prieto A."/>
            <person name="Armbrust E.V."/>
            <person name="Aves S.J."/>
            <person name="Beiko R.G."/>
            <person name="Coutinho P."/>
            <person name="Dacks J.B."/>
            <person name="Durnford D.G."/>
            <person name="Fast N.M."/>
            <person name="Green B.R."/>
            <person name="Grisdale C.J."/>
            <person name="Hempel F."/>
            <person name="Henrissat B."/>
            <person name="Hoppner M.P."/>
            <person name="Ishida K."/>
            <person name="Kim E."/>
            <person name="Koreny L."/>
            <person name="Kroth P.G."/>
            <person name="Liu Y."/>
            <person name="Malik S.B."/>
            <person name="Maier U.G."/>
            <person name="McRose D."/>
            <person name="Mock T."/>
            <person name="Neilson J.A."/>
            <person name="Onodera N.T."/>
            <person name="Poole A.M."/>
            <person name="Pritham E.J."/>
            <person name="Richards T.A."/>
            <person name="Rocap G."/>
            <person name="Roy S.W."/>
            <person name="Sarai C."/>
            <person name="Schaack S."/>
            <person name="Shirato S."/>
            <person name="Slamovits C.H."/>
            <person name="Spencer D.F."/>
            <person name="Suzuki S."/>
            <person name="Worden A.Z."/>
            <person name="Zauner S."/>
            <person name="Barry K."/>
            <person name="Bell C."/>
            <person name="Bharti A.K."/>
            <person name="Crow J.A."/>
            <person name="Grimwood J."/>
            <person name="Kramer R."/>
            <person name="Lindquist E."/>
            <person name="Lucas S."/>
            <person name="Salamov A."/>
            <person name="McFadden G.I."/>
            <person name="Lane C.E."/>
            <person name="Keeling P.J."/>
            <person name="Gray M.W."/>
            <person name="Grigoriev I.V."/>
            <person name="Archibald J.M."/>
        </authorList>
    </citation>
    <scope>NUCLEOTIDE SEQUENCE</scope>
    <source>
        <strain evidence="1 3">CCMP2712</strain>
    </source>
</reference>
<dbReference type="EMBL" id="JH993019">
    <property type="protein sequence ID" value="EKX42073.1"/>
    <property type="molecule type" value="Genomic_DNA"/>
</dbReference>
<proteinExistence type="predicted"/>
<gene>
    <name evidence="1" type="ORF">GUITHDRAFT_111925</name>
</gene>
<dbReference type="RefSeq" id="XP_005829053.1">
    <property type="nucleotide sequence ID" value="XM_005828996.1"/>
</dbReference>
<sequence>MGDNQNSDPSKQRRMSNAEMLLVKRLQKSANRDQTRELVETIDSLVPILSPIRRHRSCLVSGRSVTQLLEDLLEHVGRIVKDQKKGAPGISSTSNMLYKRAFLDSPFPFLVVSKANFNIISMSNVLEKFYVSIPFSGPVGHCILHFVHQSEQFLLREVLKASSDAKRLFPTMFHFLTFDDKCVHILPLLLRNVWFDDSNQFAFLRFVNCEDVAQVKPTCARPEHFNGDFVFDQVSSSILPADLEERIRRHEPTHTEGFLPFLDWHKSWREFERDEGVKLMASQLSCSERSLAARSACFRLSLEVNTKNFVSSCILRYRMRIPPYLALTASDLGNDFCIALDGSLNEKDETSFLCVCPHKHSSDDCLRYTEFHLKQVNLVLMVWMLSKSKRLKVGGTLLCYHTRHVTLTRDCWLTEGNLCSLGDSFEFRLVSLRVNDMH</sequence>
<organism evidence="1">
    <name type="scientific">Guillardia theta (strain CCMP2712)</name>
    <name type="common">Cryptophyte</name>
    <dbReference type="NCBI Taxonomy" id="905079"/>
    <lineage>
        <taxon>Eukaryota</taxon>
        <taxon>Cryptophyceae</taxon>
        <taxon>Pyrenomonadales</taxon>
        <taxon>Geminigeraceae</taxon>
        <taxon>Guillardia</taxon>
    </lineage>
</organism>
<reference evidence="2" key="3">
    <citation type="submission" date="2015-06" db="UniProtKB">
        <authorList>
            <consortium name="EnsemblProtists"/>
        </authorList>
    </citation>
    <scope>IDENTIFICATION</scope>
</reference>
<dbReference type="HOGENOM" id="CLU_040486_0_0_1"/>
<protein>
    <submittedName>
        <fullName evidence="1 2">Uncharacterized protein</fullName>
    </submittedName>
</protein>
<dbReference type="KEGG" id="gtt:GUITHDRAFT_111925"/>
<dbReference type="AlphaFoldDB" id="L1J0L5"/>
<accession>L1J0L5</accession>